<feature type="domain" description="ABC transporter" evidence="5">
    <location>
        <begin position="1"/>
        <end position="210"/>
    </location>
</feature>
<evidence type="ECO:0000259" key="5">
    <source>
        <dbReference type="PROSITE" id="PS50893"/>
    </source>
</evidence>
<dbReference type="GO" id="GO:0016887">
    <property type="term" value="F:ATP hydrolysis activity"/>
    <property type="evidence" value="ECO:0007669"/>
    <property type="project" value="InterPro"/>
</dbReference>
<dbReference type="SMART" id="SM00382">
    <property type="entry name" value="AAA"/>
    <property type="match status" value="1"/>
</dbReference>
<keyword evidence="4 6" id="KW-0067">ATP-binding</keyword>
<dbReference type="InterPro" id="IPR027417">
    <property type="entry name" value="P-loop_NTPase"/>
</dbReference>
<dbReference type="InterPro" id="IPR050763">
    <property type="entry name" value="ABC_transporter_ATP-binding"/>
</dbReference>
<keyword evidence="3" id="KW-0547">Nucleotide-binding</keyword>
<accession>A0A645ECE6</accession>
<dbReference type="Gene3D" id="3.40.50.300">
    <property type="entry name" value="P-loop containing nucleotide triphosphate hydrolases"/>
    <property type="match status" value="1"/>
</dbReference>
<dbReference type="AlphaFoldDB" id="A0A645ECE6"/>
<dbReference type="PANTHER" id="PTHR42711">
    <property type="entry name" value="ABC TRANSPORTER ATP-BINDING PROTEIN"/>
    <property type="match status" value="1"/>
</dbReference>
<gene>
    <name evidence="6" type="primary">drrA_33</name>
    <name evidence="6" type="ORF">SDC9_145968</name>
</gene>
<comment type="caution">
    <text evidence="6">The sequence shown here is derived from an EMBL/GenBank/DDBJ whole genome shotgun (WGS) entry which is preliminary data.</text>
</comment>
<dbReference type="InterPro" id="IPR003593">
    <property type="entry name" value="AAA+_ATPase"/>
</dbReference>
<name>A0A645ECE6_9ZZZZ</name>
<dbReference type="InterPro" id="IPR003439">
    <property type="entry name" value="ABC_transporter-like_ATP-bd"/>
</dbReference>
<protein>
    <submittedName>
        <fullName evidence="6">Daunorubicin/doxorubicin resistance ATP-binding protein DrrA</fullName>
        <ecNumber evidence="6">3.6.3.-</ecNumber>
    </submittedName>
</protein>
<keyword evidence="2" id="KW-0813">Transport</keyword>
<dbReference type="GO" id="GO:0005524">
    <property type="term" value="F:ATP binding"/>
    <property type="evidence" value="ECO:0007669"/>
    <property type="project" value="UniProtKB-KW"/>
</dbReference>
<evidence type="ECO:0000256" key="3">
    <source>
        <dbReference type="ARBA" id="ARBA00022741"/>
    </source>
</evidence>
<organism evidence="6">
    <name type="scientific">bioreactor metagenome</name>
    <dbReference type="NCBI Taxonomy" id="1076179"/>
    <lineage>
        <taxon>unclassified sequences</taxon>
        <taxon>metagenomes</taxon>
        <taxon>ecological metagenomes</taxon>
    </lineage>
</organism>
<dbReference type="EC" id="3.6.3.-" evidence="6"/>
<dbReference type="EMBL" id="VSSQ01044915">
    <property type="protein sequence ID" value="MPM98778.1"/>
    <property type="molecule type" value="Genomic_DNA"/>
</dbReference>
<dbReference type="PROSITE" id="PS50893">
    <property type="entry name" value="ABC_TRANSPORTER_2"/>
    <property type="match status" value="1"/>
</dbReference>
<dbReference type="SUPFAM" id="SSF52540">
    <property type="entry name" value="P-loop containing nucleoside triphosphate hydrolases"/>
    <property type="match status" value="1"/>
</dbReference>
<reference evidence="6" key="1">
    <citation type="submission" date="2019-08" db="EMBL/GenBank/DDBJ databases">
        <authorList>
            <person name="Kucharzyk K."/>
            <person name="Murdoch R.W."/>
            <person name="Higgins S."/>
            <person name="Loffler F."/>
        </authorList>
    </citation>
    <scope>NUCLEOTIDE SEQUENCE</scope>
</reference>
<evidence type="ECO:0000313" key="6">
    <source>
        <dbReference type="EMBL" id="MPM98778.1"/>
    </source>
</evidence>
<dbReference type="PANTHER" id="PTHR42711:SF5">
    <property type="entry name" value="ABC TRANSPORTER ATP-BINDING PROTEIN NATA"/>
    <property type="match status" value="1"/>
</dbReference>
<proteinExistence type="inferred from homology"/>
<evidence type="ECO:0000256" key="2">
    <source>
        <dbReference type="ARBA" id="ARBA00022448"/>
    </source>
</evidence>
<evidence type="ECO:0000256" key="1">
    <source>
        <dbReference type="ARBA" id="ARBA00005417"/>
    </source>
</evidence>
<dbReference type="Pfam" id="PF00005">
    <property type="entry name" value="ABC_tran"/>
    <property type="match status" value="1"/>
</dbReference>
<sequence>MKKGEFFTLLGPNGAGKSTLIKVLTTLLDEDSGRFTINGINPEQEKAKIQTCIGVASQENEIDPNENVENLLIFQGRLFGLSSSEAKSRAEELIGSFQLAEYRTKKSETLSGGNKRRLHCALALVHRPQVLFLDEPTVGMDPLARANFWEVINRLNKNEGTTIFLTTQYLDEADKNANAMAFILNGKIEYSGTISEFKNKVSKSETMSLDDSYLEFIKSFSNN</sequence>
<comment type="similarity">
    <text evidence="1">Belongs to the ABC transporter superfamily.</text>
</comment>
<evidence type="ECO:0000256" key="4">
    <source>
        <dbReference type="ARBA" id="ARBA00022840"/>
    </source>
</evidence>
<keyword evidence="6" id="KW-0378">Hydrolase</keyword>